<dbReference type="AlphaFoldDB" id="A0A7J7LPK6"/>
<dbReference type="GO" id="GO:0006355">
    <property type="term" value="P:regulation of DNA-templated transcription"/>
    <property type="evidence" value="ECO:0007669"/>
    <property type="project" value="InterPro"/>
</dbReference>
<dbReference type="InterPro" id="IPR007592">
    <property type="entry name" value="GEBP"/>
</dbReference>
<feature type="domain" description="Glabrous enhancer-binding protein-like DBD" evidence="3">
    <location>
        <begin position="77"/>
        <end position="171"/>
    </location>
</feature>
<dbReference type="Pfam" id="PF04504">
    <property type="entry name" value="GeBP-like_DBD"/>
    <property type="match status" value="1"/>
</dbReference>
<feature type="compositionally biased region" description="Low complexity" evidence="2">
    <location>
        <begin position="7"/>
        <end position="19"/>
    </location>
</feature>
<name>A0A7J7LPK6_9MAGN</name>
<keyword evidence="5" id="KW-1185">Reference proteome</keyword>
<dbReference type="InterPro" id="IPR053932">
    <property type="entry name" value="GeBP-like_DBD"/>
</dbReference>
<dbReference type="GO" id="GO:0005634">
    <property type="term" value="C:nucleus"/>
    <property type="evidence" value="ECO:0007669"/>
    <property type="project" value="TreeGrafter"/>
</dbReference>
<accession>A0A7J7LPK6</accession>
<feature type="compositionally biased region" description="Acidic residues" evidence="2">
    <location>
        <begin position="223"/>
        <end position="234"/>
    </location>
</feature>
<reference evidence="4 5" key="1">
    <citation type="journal article" date="2020" name="IScience">
        <title>Genome Sequencing of the Endangered Kingdonia uniflora (Circaeasteraceae, Ranunculales) Reveals Potential Mechanisms of Evolutionary Specialization.</title>
        <authorList>
            <person name="Sun Y."/>
            <person name="Deng T."/>
            <person name="Zhang A."/>
            <person name="Moore M.J."/>
            <person name="Landis J.B."/>
            <person name="Lin N."/>
            <person name="Zhang H."/>
            <person name="Zhang X."/>
            <person name="Huang J."/>
            <person name="Zhang X."/>
            <person name="Sun H."/>
            <person name="Wang H."/>
        </authorList>
    </citation>
    <scope>NUCLEOTIDE SEQUENCE [LARGE SCALE GENOMIC DNA]</scope>
    <source>
        <strain evidence="4">TB1705</strain>
        <tissue evidence="4">Leaf</tissue>
    </source>
</reference>
<feature type="region of interest" description="Disordered" evidence="2">
    <location>
        <begin position="216"/>
        <end position="242"/>
    </location>
</feature>
<protein>
    <recommendedName>
        <fullName evidence="3">Glabrous enhancer-binding protein-like DBD domain-containing protein</fullName>
    </recommendedName>
</protein>
<evidence type="ECO:0000256" key="1">
    <source>
        <dbReference type="ARBA" id="ARBA00010820"/>
    </source>
</evidence>
<proteinExistence type="inferred from homology"/>
<evidence type="ECO:0000259" key="3">
    <source>
        <dbReference type="Pfam" id="PF04504"/>
    </source>
</evidence>
<dbReference type="OrthoDB" id="1885109at2759"/>
<evidence type="ECO:0000313" key="5">
    <source>
        <dbReference type="Proteomes" id="UP000541444"/>
    </source>
</evidence>
<sequence length="314" mass="35668">MASTSNPTQPQPQHHQTQTISIKAAARKLPVKRKSPEDYLPNPNPNFPPIPKIEPQLEFEDEDDDSEDLKRAPPFKFHRIWTESDEITFLQGLLDSSNTHGLFFPRDLPIFYNRFSNSMSQPYTRSQLSEKLRRLRKKFRVASARIARGLEFCLLSPHDRALFDLSKKLWDPDFMEASPFNAKNNKKLKSTGNGTATSGDGSVSVKVKFSPTFNPAAIPICNDNDDNDGNDNEDETRNGGEMGSEFGRVVLKSVLDVFDKSLKEVRMNVGLNTDSMVGRMGFSDFAKRWQEQRVEEMEVLACRLRLVIENSIPN</sequence>
<comment type="similarity">
    <text evidence="1">Belongs to the GeBP family.</text>
</comment>
<evidence type="ECO:0000256" key="2">
    <source>
        <dbReference type="SAM" id="MobiDB-lite"/>
    </source>
</evidence>
<dbReference type="PANTHER" id="PTHR31662:SF8">
    <property type="entry name" value="EXPRESSED PROTEIN"/>
    <property type="match status" value="1"/>
</dbReference>
<comment type="caution">
    <text evidence="4">The sequence shown here is derived from an EMBL/GenBank/DDBJ whole genome shotgun (WGS) entry which is preliminary data.</text>
</comment>
<evidence type="ECO:0000313" key="4">
    <source>
        <dbReference type="EMBL" id="KAF6144596.1"/>
    </source>
</evidence>
<dbReference type="PANTHER" id="PTHR31662">
    <property type="entry name" value="BNAANNG10740D PROTEIN-RELATED"/>
    <property type="match status" value="1"/>
</dbReference>
<organism evidence="4 5">
    <name type="scientific">Kingdonia uniflora</name>
    <dbReference type="NCBI Taxonomy" id="39325"/>
    <lineage>
        <taxon>Eukaryota</taxon>
        <taxon>Viridiplantae</taxon>
        <taxon>Streptophyta</taxon>
        <taxon>Embryophyta</taxon>
        <taxon>Tracheophyta</taxon>
        <taxon>Spermatophyta</taxon>
        <taxon>Magnoliopsida</taxon>
        <taxon>Ranunculales</taxon>
        <taxon>Circaeasteraceae</taxon>
        <taxon>Kingdonia</taxon>
    </lineage>
</organism>
<feature type="region of interest" description="Disordered" evidence="2">
    <location>
        <begin position="1"/>
        <end position="53"/>
    </location>
</feature>
<gene>
    <name evidence="4" type="ORF">GIB67_006088</name>
</gene>
<dbReference type="Proteomes" id="UP000541444">
    <property type="component" value="Unassembled WGS sequence"/>
</dbReference>
<feature type="compositionally biased region" description="Pro residues" evidence="2">
    <location>
        <begin position="42"/>
        <end position="52"/>
    </location>
</feature>
<dbReference type="EMBL" id="JACGCM010002114">
    <property type="protein sequence ID" value="KAF6144596.1"/>
    <property type="molecule type" value="Genomic_DNA"/>
</dbReference>